<evidence type="ECO:0000259" key="7">
    <source>
        <dbReference type="PROSITE" id="PS50850"/>
    </source>
</evidence>
<gene>
    <name evidence="8" type="ORF">ATK06_0697</name>
</gene>
<sequence length="419" mass="44242">MKTAWALWDCGSAAFNAVLVTFIFSVYLTDSVGATIDASQTPSFYYSIALAIAGVAIALVAPVMGQRADARGTRRKSLILWTLVTIGLMASLFLVRNDAALWFWVGITIMAVASITFEFAEVNYFAMLNQISTPATVGRISGVGWALGYVGGIVVLLLCFILFISGEGGAFGLPTEAGLNIRLVALFAATWFLLAALPLFFKAPPAPKTGEQLSWAGSYKKLWATIRHLWINDRNTAYFLIASAVFRDGLAGVFTYGAILAVAVYGLDNSDVLLFGVAANVVAAAGAAAGGWLDDRIGPKPVIMGSLVAMIVVAGVLLFGEGPTIFWIFGLLLCLFVGPAQSASRSFLARLTDEQHSGEIFGLYATTGRAVSWLAPLMFMILTAIGGDRLGIVGIAVVLAAGAFLLVPVKQEKVSTASA</sequence>
<keyword evidence="4 6" id="KW-1133">Transmembrane helix</keyword>
<dbReference type="PANTHER" id="PTHR23519:SF1">
    <property type="entry name" value="AUTOPHAGY-RELATED PROTEIN 22"/>
    <property type="match status" value="1"/>
</dbReference>
<dbReference type="STRING" id="1724.GCA_001044175_00027"/>
<feature type="transmembrane region" description="Helical" evidence="6">
    <location>
        <begin position="360"/>
        <end position="385"/>
    </location>
</feature>
<dbReference type="PANTHER" id="PTHR23519">
    <property type="entry name" value="AUTOPHAGY-RELATED PROTEIN 22"/>
    <property type="match status" value="1"/>
</dbReference>
<evidence type="ECO:0000256" key="3">
    <source>
        <dbReference type="ARBA" id="ARBA00022692"/>
    </source>
</evidence>
<name>A0A2A9DN81_9CORY</name>
<keyword evidence="3 6" id="KW-0812">Transmembrane</keyword>
<comment type="subcellular location">
    <subcellularLocation>
        <location evidence="1">Cell membrane</location>
        <topology evidence="1">Multi-pass membrane protein</topology>
    </subcellularLocation>
</comment>
<dbReference type="RefSeq" id="WP_098388844.1">
    <property type="nucleotide sequence ID" value="NZ_LS483464.1"/>
</dbReference>
<dbReference type="Gene3D" id="1.20.1250.20">
    <property type="entry name" value="MFS general substrate transporter like domains"/>
    <property type="match status" value="2"/>
</dbReference>
<evidence type="ECO:0000256" key="2">
    <source>
        <dbReference type="ARBA" id="ARBA00022448"/>
    </source>
</evidence>
<dbReference type="OrthoDB" id="9768783at2"/>
<keyword evidence="5 6" id="KW-0472">Membrane</keyword>
<organism evidence="8 9">
    <name type="scientific">Corynebacterium renale</name>
    <dbReference type="NCBI Taxonomy" id="1724"/>
    <lineage>
        <taxon>Bacteria</taxon>
        <taxon>Bacillati</taxon>
        <taxon>Actinomycetota</taxon>
        <taxon>Actinomycetes</taxon>
        <taxon>Mycobacteriales</taxon>
        <taxon>Corynebacteriaceae</taxon>
        <taxon>Corynebacterium</taxon>
    </lineage>
</organism>
<feature type="transmembrane region" description="Helical" evidence="6">
    <location>
        <begin position="44"/>
        <end position="65"/>
    </location>
</feature>
<comment type="caution">
    <text evidence="8">The sequence shown here is derived from an EMBL/GenBank/DDBJ whole genome shotgun (WGS) entry which is preliminary data.</text>
</comment>
<feature type="transmembrane region" description="Helical" evidence="6">
    <location>
        <begin position="272"/>
        <end position="293"/>
    </location>
</feature>
<feature type="transmembrane region" description="Helical" evidence="6">
    <location>
        <begin position="391"/>
        <end position="409"/>
    </location>
</feature>
<evidence type="ECO:0000313" key="8">
    <source>
        <dbReference type="EMBL" id="PFG27625.1"/>
    </source>
</evidence>
<evidence type="ECO:0000256" key="1">
    <source>
        <dbReference type="ARBA" id="ARBA00004651"/>
    </source>
</evidence>
<feature type="transmembrane region" description="Helical" evidence="6">
    <location>
        <begin position="101"/>
        <end position="120"/>
    </location>
</feature>
<protein>
    <submittedName>
        <fullName evidence="8">UMF1 family MFS transporter</fullName>
    </submittedName>
</protein>
<evidence type="ECO:0000256" key="4">
    <source>
        <dbReference type="ARBA" id="ARBA00022989"/>
    </source>
</evidence>
<dbReference type="InterPro" id="IPR024671">
    <property type="entry name" value="Atg22-like"/>
</dbReference>
<dbReference type="Pfam" id="PF11700">
    <property type="entry name" value="ATG22"/>
    <property type="match status" value="1"/>
</dbReference>
<dbReference type="GO" id="GO:0005886">
    <property type="term" value="C:plasma membrane"/>
    <property type="evidence" value="ECO:0007669"/>
    <property type="project" value="UniProtKB-SubCell"/>
</dbReference>
<dbReference type="InterPro" id="IPR036259">
    <property type="entry name" value="MFS_trans_sf"/>
</dbReference>
<keyword evidence="9" id="KW-1185">Reference proteome</keyword>
<dbReference type="GO" id="GO:0022857">
    <property type="term" value="F:transmembrane transporter activity"/>
    <property type="evidence" value="ECO:0007669"/>
    <property type="project" value="InterPro"/>
</dbReference>
<dbReference type="InterPro" id="IPR050495">
    <property type="entry name" value="ATG22/LtaA_families"/>
</dbReference>
<feature type="transmembrane region" description="Helical" evidence="6">
    <location>
        <begin position="237"/>
        <end position="266"/>
    </location>
</feature>
<evidence type="ECO:0000256" key="5">
    <source>
        <dbReference type="ARBA" id="ARBA00023136"/>
    </source>
</evidence>
<keyword evidence="2" id="KW-0813">Transport</keyword>
<feature type="transmembrane region" description="Helical" evidence="6">
    <location>
        <begin position="325"/>
        <end position="348"/>
    </location>
</feature>
<feature type="transmembrane region" description="Helical" evidence="6">
    <location>
        <begin position="183"/>
        <end position="201"/>
    </location>
</feature>
<dbReference type="Proteomes" id="UP000221653">
    <property type="component" value="Unassembled WGS sequence"/>
</dbReference>
<dbReference type="SUPFAM" id="SSF103473">
    <property type="entry name" value="MFS general substrate transporter"/>
    <property type="match status" value="1"/>
</dbReference>
<evidence type="ECO:0000313" key="9">
    <source>
        <dbReference type="Proteomes" id="UP000221653"/>
    </source>
</evidence>
<feature type="domain" description="Major facilitator superfamily (MFS) profile" evidence="7">
    <location>
        <begin position="1"/>
        <end position="413"/>
    </location>
</feature>
<evidence type="ECO:0000256" key="6">
    <source>
        <dbReference type="SAM" id="Phobius"/>
    </source>
</evidence>
<dbReference type="EMBL" id="PDJF01000001">
    <property type="protein sequence ID" value="PFG27625.1"/>
    <property type="molecule type" value="Genomic_DNA"/>
</dbReference>
<proteinExistence type="predicted"/>
<dbReference type="AlphaFoldDB" id="A0A2A9DN81"/>
<feature type="transmembrane region" description="Helical" evidence="6">
    <location>
        <begin position="77"/>
        <end position="95"/>
    </location>
</feature>
<accession>A0A2A9DN81</accession>
<feature type="transmembrane region" description="Helical" evidence="6">
    <location>
        <begin position="7"/>
        <end position="28"/>
    </location>
</feature>
<reference evidence="8 9" key="1">
    <citation type="submission" date="2017-10" db="EMBL/GenBank/DDBJ databases">
        <title>Sequencing the genomes of 1000 actinobacteria strains.</title>
        <authorList>
            <person name="Klenk H.-P."/>
        </authorList>
    </citation>
    <scope>NUCLEOTIDE SEQUENCE [LARGE SCALE GENOMIC DNA]</scope>
    <source>
        <strain evidence="8 9">DSM 20688</strain>
    </source>
</reference>
<feature type="transmembrane region" description="Helical" evidence="6">
    <location>
        <begin position="302"/>
        <end position="319"/>
    </location>
</feature>
<feature type="transmembrane region" description="Helical" evidence="6">
    <location>
        <begin position="140"/>
        <end position="163"/>
    </location>
</feature>
<dbReference type="PROSITE" id="PS50850">
    <property type="entry name" value="MFS"/>
    <property type="match status" value="1"/>
</dbReference>
<dbReference type="InterPro" id="IPR020846">
    <property type="entry name" value="MFS_dom"/>
</dbReference>